<keyword evidence="4" id="KW-1133">Transmembrane helix</keyword>
<dbReference type="Gene3D" id="2.60.450.10">
    <property type="entry name" value="Lipopolysaccharide (LPS) transport protein A like domain"/>
    <property type="match status" value="1"/>
</dbReference>
<accession>A0A1Y1SBT9</accession>
<dbReference type="PANTHER" id="PTHR37481">
    <property type="entry name" value="LIPOPOLYSACCHARIDE EXPORT SYSTEM PROTEIN LPTC"/>
    <property type="match status" value="1"/>
</dbReference>
<dbReference type="InterPro" id="IPR026265">
    <property type="entry name" value="LptC"/>
</dbReference>
<keyword evidence="2" id="KW-0997">Cell inner membrane</keyword>
<dbReference type="OrthoDB" id="5973594at2"/>
<dbReference type="GO" id="GO:0017089">
    <property type="term" value="F:glycolipid transfer activity"/>
    <property type="evidence" value="ECO:0007669"/>
    <property type="project" value="TreeGrafter"/>
</dbReference>
<dbReference type="InterPro" id="IPR052363">
    <property type="entry name" value="LPS_export_LptC"/>
</dbReference>
<sequence>MKASPTIRTRIGLAALPLALIPAILIGVATQVRTPGARPAAEVPKPPPEADYYIRGAQLSSMDEQGQLLYRVNAANVLHFPDDSVSMADVEVDYLNGPWTLTARSGHIPPGEESLELSGDVKMHGTLRTGETVNLSTDSIRIRFAERLIDTESTVHMNSDSVNATATGLRTDMAGQELRLLSDVRVRYEP</sequence>
<dbReference type="GO" id="GO:0005886">
    <property type="term" value="C:plasma membrane"/>
    <property type="evidence" value="ECO:0007669"/>
    <property type="project" value="InterPro"/>
</dbReference>
<evidence type="ECO:0000256" key="1">
    <source>
        <dbReference type="ARBA" id="ARBA00022475"/>
    </source>
</evidence>
<evidence type="ECO:0000256" key="4">
    <source>
        <dbReference type="ARBA" id="ARBA00022989"/>
    </source>
</evidence>
<evidence type="ECO:0000313" key="6">
    <source>
        <dbReference type="EMBL" id="ORE85462.1"/>
    </source>
</evidence>
<dbReference type="GO" id="GO:0030288">
    <property type="term" value="C:outer membrane-bounded periplasmic space"/>
    <property type="evidence" value="ECO:0007669"/>
    <property type="project" value="TreeGrafter"/>
</dbReference>
<gene>
    <name evidence="6" type="ORF">ATO7_14608</name>
</gene>
<dbReference type="GO" id="GO:0015221">
    <property type="term" value="F:lipopolysaccharide transmembrane transporter activity"/>
    <property type="evidence" value="ECO:0007669"/>
    <property type="project" value="InterPro"/>
</dbReference>
<protein>
    <recommendedName>
        <fullName evidence="8">LPS export ABC transporter periplasmic protein LptC</fullName>
    </recommendedName>
</protein>
<keyword evidence="7" id="KW-1185">Reference proteome</keyword>
<keyword evidence="1" id="KW-1003">Cell membrane</keyword>
<evidence type="ECO:0000256" key="5">
    <source>
        <dbReference type="ARBA" id="ARBA00023136"/>
    </source>
</evidence>
<comment type="caution">
    <text evidence="6">The sequence shown here is derived from an EMBL/GenBank/DDBJ whole genome shotgun (WGS) entry which is preliminary data.</text>
</comment>
<evidence type="ECO:0008006" key="8">
    <source>
        <dbReference type="Google" id="ProtNLM"/>
    </source>
</evidence>
<dbReference type="STRING" id="1317117.ATO7_14608"/>
<dbReference type="Proteomes" id="UP000192342">
    <property type="component" value="Unassembled WGS sequence"/>
</dbReference>
<dbReference type="RefSeq" id="WP_083563068.1">
    <property type="nucleotide sequence ID" value="NZ_AQQV01000004.1"/>
</dbReference>
<evidence type="ECO:0000256" key="2">
    <source>
        <dbReference type="ARBA" id="ARBA00022519"/>
    </source>
</evidence>
<keyword evidence="3" id="KW-0812">Transmembrane</keyword>
<evidence type="ECO:0000313" key="7">
    <source>
        <dbReference type="Proteomes" id="UP000192342"/>
    </source>
</evidence>
<dbReference type="Pfam" id="PF06835">
    <property type="entry name" value="LptC"/>
    <property type="match status" value="1"/>
</dbReference>
<reference evidence="6 7" key="1">
    <citation type="submission" date="2013-04" db="EMBL/GenBank/DDBJ databases">
        <title>Oceanococcus atlanticus 22II-S10r2 Genome Sequencing.</title>
        <authorList>
            <person name="Lai Q."/>
            <person name="Li G."/>
            <person name="Shao Z."/>
        </authorList>
    </citation>
    <scope>NUCLEOTIDE SEQUENCE [LARGE SCALE GENOMIC DNA]</scope>
    <source>
        <strain evidence="6 7">22II-S10r2</strain>
    </source>
</reference>
<proteinExistence type="predicted"/>
<dbReference type="PANTHER" id="PTHR37481:SF1">
    <property type="entry name" value="LIPOPOLYSACCHARIDE EXPORT SYSTEM PROTEIN LPTC"/>
    <property type="match status" value="1"/>
</dbReference>
<evidence type="ECO:0000256" key="3">
    <source>
        <dbReference type="ARBA" id="ARBA00022692"/>
    </source>
</evidence>
<dbReference type="NCBIfam" id="TIGR04409">
    <property type="entry name" value="LptC_YrbK"/>
    <property type="match status" value="1"/>
</dbReference>
<dbReference type="AlphaFoldDB" id="A0A1Y1SBT9"/>
<organism evidence="6 7">
    <name type="scientific">Oceanococcus atlanticus</name>
    <dbReference type="NCBI Taxonomy" id="1317117"/>
    <lineage>
        <taxon>Bacteria</taxon>
        <taxon>Pseudomonadati</taxon>
        <taxon>Pseudomonadota</taxon>
        <taxon>Gammaproteobacteria</taxon>
        <taxon>Chromatiales</taxon>
        <taxon>Oceanococcaceae</taxon>
        <taxon>Oceanococcus</taxon>
    </lineage>
</organism>
<dbReference type="EMBL" id="AQQV01000004">
    <property type="protein sequence ID" value="ORE85462.1"/>
    <property type="molecule type" value="Genomic_DNA"/>
</dbReference>
<name>A0A1Y1SBT9_9GAMM</name>
<keyword evidence="5" id="KW-0472">Membrane</keyword>
<dbReference type="InterPro" id="IPR010664">
    <property type="entry name" value="LipoPS_assembly_LptC-rel"/>
</dbReference>